<dbReference type="Proteomes" id="UP000789375">
    <property type="component" value="Unassembled WGS sequence"/>
</dbReference>
<sequence length="519" mass="61523">MSGSTFLKKFIYKSTSSHLFPSSSFPSTNFYRFNSFPQTPTTTSQSSLMNSQVDPQRPNKMTILPSEIFVEICRFLSPWELDAVSFVCRKFRVLLTCPSSLTTMHIWRTSRKSTIFFPQLSLPEGINERDYCLISMLERGCQFCSEKFDYVRIYWIFRVRSCWACLMIRTKRISQRESVPDFAAGLPFVTIREEGMFGYECKAFWKSDFELAEVEFSNIKKSERMKWIEEKRTNREHLLTDALERDNSEKKSREISNLAKVEKVRSFGFKLMQDVCCNFNKIRLCPTFNETIALPNHLFGKVTFQTWRDKIIKEYHENEKEYSIRVRYNQINERLFHTLGSLIAWKEHCATYKSPPYVDHDPRKPWSEEFLDNIIVPRILTEAIQCEKKARCAKKALQSVESLIFENDKSAILFGLGGENIELSNSNNNKGLEIFRCKICEKNSNHLLYFYHNIKKHLTNRHNINDLEYIELDYNIMHKHFVNFSSNWFKTGVYPYNLSDEYMKILKDHHMPWWEVRTI</sequence>
<protein>
    <submittedName>
        <fullName evidence="2">7539_t:CDS:1</fullName>
    </submittedName>
</protein>
<reference evidence="2" key="1">
    <citation type="submission" date="2021-06" db="EMBL/GenBank/DDBJ databases">
        <authorList>
            <person name="Kallberg Y."/>
            <person name="Tangrot J."/>
            <person name="Rosling A."/>
        </authorList>
    </citation>
    <scope>NUCLEOTIDE SEQUENCE</scope>
    <source>
        <strain evidence="2">87-6 pot B 2015</strain>
    </source>
</reference>
<feature type="domain" description="F-box" evidence="1">
    <location>
        <begin position="58"/>
        <end position="110"/>
    </location>
</feature>
<gene>
    <name evidence="2" type="ORF">FMOSSE_LOCUS6397</name>
</gene>
<proteinExistence type="predicted"/>
<comment type="caution">
    <text evidence="2">The sequence shown here is derived from an EMBL/GenBank/DDBJ whole genome shotgun (WGS) entry which is preliminary data.</text>
</comment>
<dbReference type="InterPro" id="IPR036047">
    <property type="entry name" value="F-box-like_dom_sf"/>
</dbReference>
<dbReference type="SUPFAM" id="SSF81383">
    <property type="entry name" value="F-box domain"/>
    <property type="match status" value="1"/>
</dbReference>
<dbReference type="Gene3D" id="1.20.1280.50">
    <property type="match status" value="1"/>
</dbReference>
<dbReference type="InterPro" id="IPR001810">
    <property type="entry name" value="F-box_dom"/>
</dbReference>
<evidence type="ECO:0000313" key="2">
    <source>
        <dbReference type="EMBL" id="CAG8549569.1"/>
    </source>
</evidence>
<dbReference type="EMBL" id="CAJVPP010001332">
    <property type="protein sequence ID" value="CAG8549569.1"/>
    <property type="molecule type" value="Genomic_DNA"/>
</dbReference>
<accession>A0A9N9B190</accession>
<dbReference type="AlphaFoldDB" id="A0A9N9B190"/>
<evidence type="ECO:0000313" key="3">
    <source>
        <dbReference type="Proteomes" id="UP000789375"/>
    </source>
</evidence>
<dbReference type="CDD" id="cd09917">
    <property type="entry name" value="F-box_SF"/>
    <property type="match status" value="1"/>
</dbReference>
<keyword evidence="3" id="KW-1185">Reference proteome</keyword>
<name>A0A9N9B190_FUNMO</name>
<dbReference type="PROSITE" id="PS50181">
    <property type="entry name" value="FBOX"/>
    <property type="match status" value="1"/>
</dbReference>
<dbReference type="Pfam" id="PF12937">
    <property type="entry name" value="F-box-like"/>
    <property type="match status" value="1"/>
</dbReference>
<organism evidence="2 3">
    <name type="scientific">Funneliformis mosseae</name>
    <name type="common">Endomycorrhizal fungus</name>
    <name type="synonym">Glomus mosseae</name>
    <dbReference type="NCBI Taxonomy" id="27381"/>
    <lineage>
        <taxon>Eukaryota</taxon>
        <taxon>Fungi</taxon>
        <taxon>Fungi incertae sedis</taxon>
        <taxon>Mucoromycota</taxon>
        <taxon>Glomeromycotina</taxon>
        <taxon>Glomeromycetes</taxon>
        <taxon>Glomerales</taxon>
        <taxon>Glomeraceae</taxon>
        <taxon>Funneliformis</taxon>
    </lineage>
</organism>
<evidence type="ECO:0000259" key="1">
    <source>
        <dbReference type="PROSITE" id="PS50181"/>
    </source>
</evidence>